<keyword evidence="2" id="KW-1185">Reference proteome</keyword>
<dbReference type="OrthoDB" id="998115at2759"/>
<name>D7FZB6_ECTSI</name>
<sequence length="200" mass="22357">MACCLICVKDDPVPGSKLDPFYGNPNQFQIGLMEAPCKNCPWFCFGCLCTCCAQFIVRKRALDGNLENYLCCQGYYPMCCMSAGDCGERSCPCFCLCLESFCCNSCAVSSSRMYLMDKFSVMPDPWDNRIIRFNNFLQLLSCICNIAAICIEEIRELARIIDLIADLVYMTTVGCMTGQMIYEMDYQASVAPKAQAIAGR</sequence>
<dbReference type="EMBL" id="FN648556">
    <property type="protein sequence ID" value="CBJ32733.1"/>
    <property type="molecule type" value="Genomic_DNA"/>
</dbReference>
<dbReference type="STRING" id="2880.D7FZB6"/>
<evidence type="ECO:0008006" key="3">
    <source>
        <dbReference type="Google" id="ProtNLM"/>
    </source>
</evidence>
<accession>D7FZB6</accession>
<protein>
    <recommendedName>
        <fullName evidence="3">PLAC8 family protein</fullName>
    </recommendedName>
</protein>
<gene>
    <name evidence="1" type="ORF">Esi_0362_0009</name>
</gene>
<dbReference type="PANTHER" id="PTHR31152">
    <property type="entry name" value="PLAC8 FAMILY PROTEIN"/>
    <property type="match status" value="1"/>
</dbReference>
<dbReference type="InParanoid" id="D7FZB6"/>
<reference evidence="1 2" key="1">
    <citation type="journal article" date="2010" name="Nature">
        <title>The Ectocarpus genome and the independent evolution of multicellularity in brown algae.</title>
        <authorList>
            <person name="Cock J.M."/>
            <person name="Sterck L."/>
            <person name="Rouze P."/>
            <person name="Scornet D."/>
            <person name="Allen A.E."/>
            <person name="Amoutzias G."/>
            <person name="Anthouard V."/>
            <person name="Artiguenave F."/>
            <person name="Aury J.M."/>
            <person name="Badger J.H."/>
            <person name="Beszteri B."/>
            <person name="Billiau K."/>
            <person name="Bonnet E."/>
            <person name="Bothwell J.H."/>
            <person name="Bowler C."/>
            <person name="Boyen C."/>
            <person name="Brownlee C."/>
            <person name="Carrano C.J."/>
            <person name="Charrier B."/>
            <person name="Cho G.Y."/>
            <person name="Coelho S.M."/>
            <person name="Collen J."/>
            <person name="Corre E."/>
            <person name="Da Silva C."/>
            <person name="Delage L."/>
            <person name="Delaroque N."/>
            <person name="Dittami S.M."/>
            <person name="Doulbeau S."/>
            <person name="Elias M."/>
            <person name="Farnham G."/>
            <person name="Gachon C.M."/>
            <person name="Gschloessl B."/>
            <person name="Heesch S."/>
            <person name="Jabbari K."/>
            <person name="Jubin C."/>
            <person name="Kawai H."/>
            <person name="Kimura K."/>
            <person name="Kloareg B."/>
            <person name="Kupper F.C."/>
            <person name="Lang D."/>
            <person name="Le Bail A."/>
            <person name="Leblanc C."/>
            <person name="Lerouge P."/>
            <person name="Lohr M."/>
            <person name="Lopez P.J."/>
            <person name="Martens C."/>
            <person name="Maumus F."/>
            <person name="Michel G."/>
            <person name="Miranda-Saavedra D."/>
            <person name="Morales J."/>
            <person name="Moreau H."/>
            <person name="Motomura T."/>
            <person name="Nagasato C."/>
            <person name="Napoli C.A."/>
            <person name="Nelson D.R."/>
            <person name="Nyvall-Collen P."/>
            <person name="Peters A.F."/>
            <person name="Pommier C."/>
            <person name="Potin P."/>
            <person name="Poulain J."/>
            <person name="Quesneville H."/>
            <person name="Read B."/>
            <person name="Rensing S.A."/>
            <person name="Ritter A."/>
            <person name="Rousvoal S."/>
            <person name="Samanta M."/>
            <person name="Samson G."/>
            <person name="Schroeder D.C."/>
            <person name="Segurens B."/>
            <person name="Strittmatter M."/>
            <person name="Tonon T."/>
            <person name="Tregear J.W."/>
            <person name="Valentin K."/>
            <person name="von Dassow P."/>
            <person name="Yamagishi T."/>
            <person name="Van de Peer Y."/>
            <person name="Wincker P."/>
        </authorList>
    </citation>
    <scope>NUCLEOTIDE SEQUENCE [LARGE SCALE GENOMIC DNA]</scope>
    <source>
        <strain evidence="2">Ec32 / CCAP1310/4</strain>
    </source>
</reference>
<dbReference type="AlphaFoldDB" id="D7FZB6"/>
<evidence type="ECO:0000313" key="2">
    <source>
        <dbReference type="Proteomes" id="UP000002630"/>
    </source>
</evidence>
<evidence type="ECO:0000313" key="1">
    <source>
        <dbReference type="EMBL" id="CBJ32733.1"/>
    </source>
</evidence>
<dbReference type="EMBL" id="FN649743">
    <property type="protein sequence ID" value="CBJ32733.1"/>
    <property type="molecule type" value="Genomic_DNA"/>
</dbReference>
<dbReference type="PANTHER" id="PTHR31152:SF1">
    <property type="entry name" value="PLAC8 FAMILY PROTEIN"/>
    <property type="match status" value="1"/>
</dbReference>
<organism evidence="1 2">
    <name type="scientific">Ectocarpus siliculosus</name>
    <name type="common">Brown alga</name>
    <name type="synonym">Conferva siliculosa</name>
    <dbReference type="NCBI Taxonomy" id="2880"/>
    <lineage>
        <taxon>Eukaryota</taxon>
        <taxon>Sar</taxon>
        <taxon>Stramenopiles</taxon>
        <taxon>Ochrophyta</taxon>
        <taxon>PX clade</taxon>
        <taxon>Phaeophyceae</taxon>
        <taxon>Ectocarpales</taxon>
        <taxon>Ectocarpaceae</taxon>
        <taxon>Ectocarpus</taxon>
    </lineage>
</organism>
<proteinExistence type="predicted"/>
<dbReference type="Proteomes" id="UP000002630">
    <property type="component" value="Linkage Group LG18"/>
</dbReference>
<dbReference type="OMA" id="DPPYCCF"/>